<dbReference type="Proteomes" id="UP000292082">
    <property type="component" value="Unassembled WGS sequence"/>
</dbReference>
<dbReference type="Pfam" id="PF06985">
    <property type="entry name" value="HET"/>
    <property type="match status" value="1"/>
</dbReference>
<dbReference type="PANTHER" id="PTHR10622:SF10">
    <property type="entry name" value="HET DOMAIN-CONTAINING PROTEIN"/>
    <property type="match status" value="1"/>
</dbReference>
<evidence type="ECO:0000313" key="3">
    <source>
        <dbReference type="EMBL" id="TBU52823.1"/>
    </source>
</evidence>
<accession>A0A4V2K6M9</accession>
<organism evidence="3 4">
    <name type="scientific">Dichomitus squalens</name>
    <dbReference type="NCBI Taxonomy" id="114155"/>
    <lineage>
        <taxon>Eukaryota</taxon>
        <taxon>Fungi</taxon>
        <taxon>Dikarya</taxon>
        <taxon>Basidiomycota</taxon>
        <taxon>Agaricomycotina</taxon>
        <taxon>Agaricomycetes</taxon>
        <taxon>Polyporales</taxon>
        <taxon>Polyporaceae</taxon>
        <taxon>Dichomitus</taxon>
    </lineage>
</organism>
<feature type="domain" description="Heterokaryon incompatibility" evidence="1">
    <location>
        <begin position="28"/>
        <end position="89"/>
    </location>
</feature>
<dbReference type="EMBL" id="ML145235">
    <property type="protein sequence ID" value="TBU52823.1"/>
    <property type="molecule type" value="Genomic_DNA"/>
</dbReference>
<gene>
    <name evidence="3" type="ORF">BD310DRAFT_831374</name>
</gene>
<dbReference type="PANTHER" id="PTHR10622">
    <property type="entry name" value="HET DOMAIN-CONTAINING PROTEIN"/>
    <property type="match status" value="1"/>
</dbReference>
<keyword evidence="4" id="KW-1185">Reference proteome</keyword>
<protein>
    <submittedName>
        <fullName evidence="3">Uncharacterized protein</fullName>
    </submittedName>
</protein>
<dbReference type="InterPro" id="IPR010730">
    <property type="entry name" value="HET"/>
</dbReference>
<dbReference type="STRING" id="114155.A0A4V2K6M9"/>
<evidence type="ECO:0000313" key="4">
    <source>
        <dbReference type="Proteomes" id="UP000292082"/>
    </source>
</evidence>
<proteinExistence type="predicted"/>
<dbReference type="InterPro" id="IPR058525">
    <property type="entry name" value="DUF8212"/>
</dbReference>
<dbReference type="Pfam" id="PF26640">
    <property type="entry name" value="DUF8212"/>
    <property type="match status" value="1"/>
</dbReference>
<dbReference type="AlphaFoldDB" id="A0A4V2K6M9"/>
<sequence>MPHPLLYLHQDPPGPIPGDHKLRCCISHDPDLSPKIREACRVAREAGYDYLWIDSCCIDKTSSSELSESINSMWQWYGLAKVCYAFLADVPPGEDPRAEGSAFPSSRWFTRGWTLQELIAPSTLIFLSNDWNVVGTKATLSYIIEEITGISVTALVHATSLDGFSVAQRLSWAARRETTRKEDRAYSLLGIFNINMPTLYGEGERAFRRLLEEIVRRIPDQSIFAWGDIYADLERDQDLGDSLKNAGKLTCIWGNVMGTSLESLFDSKPSDFTDSGTINAISHNDVLNQLKLSEKLPDQEYTFTPHGIRTTLPVLQLSRCLPQHILEQSSSYGLLSRWYLALLGCEHIDYPGALLGRACYIAPSNAGVEYLHYGCVNIEPSPTRGTQWPHLFPLSPAIIKRCRDDIQLKTVYVSHPKRNTIQRGTTLWEAHETINMLLEEATRNALLTQGYTTELRRPDEDRPSAHWLMLFHDDHTIAVESRHILEDAGWRLKIEAYVKMSQHAYDAAEEIEADPSCVRWMDRTGSLPWSLVLNMKEVVFTLATWKLTVKLGLKWAAPSHYFLLIEIVEEMLEATPAVLLEWEAKEERQIFRVDSKADVQDIEAEESGVGVLDADDNVLPGMPTQTPP</sequence>
<feature type="domain" description="DUF8212" evidence="2">
    <location>
        <begin position="205"/>
        <end position="417"/>
    </location>
</feature>
<reference evidence="3 4" key="1">
    <citation type="submission" date="2019-01" db="EMBL/GenBank/DDBJ databases">
        <title>Draft genome sequences of three monokaryotic isolates of the white-rot basidiomycete fungus Dichomitus squalens.</title>
        <authorList>
            <consortium name="DOE Joint Genome Institute"/>
            <person name="Lopez S.C."/>
            <person name="Andreopoulos B."/>
            <person name="Pangilinan J."/>
            <person name="Lipzen A."/>
            <person name="Riley R."/>
            <person name="Ahrendt S."/>
            <person name="Ng V."/>
            <person name="Barry K."/>
            <person name="Daum C."/>
            <person name="Grigoriev I.V."/>
            <person name="Hilden K.S."/>
            <person name="Makela M.R."/>
            <person name="de Vries R.P."/>
        </authorList>
    </citation>
    <scope>NUCLEOTIDE SEQUENCE [LARGE SCALE GENOMIC DNA]</scope>
    <source>
        <strain evidence="3 4">CBS 464.89</strain>
    </source>
</reference>
<evidence type="ECO:0000259" key="2">
    <source>
        <dbReference type="Pfam" id="PF26640"/>
    </source>
</evidence>
<evidence type="ECO:0000259" key="1">
    <source>
        <dbReference type="Pfam" id="PF06985"/>
    </source>
</evidence>
<name>A0A4V2K6M9_9APHY</name>